<dbReference type="SMART" id="SM00028">
    <property type="entry name" value="TPR"/>
    <property type="match status" value="4"/>
</dbReference>
<comment type="caution">
    <text evidence="4">The sequence shown here is derived from an EMBL/GenBank/DDBJ whole genome shotgun (WGS) entry which is preliminary data.</text>
</comment>
<dbReference type="PANTHER" id="PTHR45641">
    <property type="entry name" value="TETRATRICOPEPTIDE REPEAT PROTEIN (AFU_ORTHOLOGUE AFUA_6G03870)"/>
    <property type="match status" value="1"/>
</dbReference>
<dbReference type="EMBL" id="VLTL01000280">
    <property type="protein sequence ID" value="KAA0147579.1"/>
    <property type="molecule type" value="Genomic_DNA"/>
</dbReference>
<protein>
    <recommendedName>
        <fullName evidence="3">Clu domain-containing protein</fullName>
    </recommendedName>
</protein>
<name>A0A5A8C4W6_CAFRO</name>
<evidence type="ECO:0000256" key="2">
    <source>
        <dbReference type="ARBA" id="ARBA00022803"/>
    </source>
</evidence>
<dbReference type="AlphaFoldDB" id="A0A5A8C4W6"/>
<dbReference type="SUPFAM" id="SSF48452">
    <property type="entry name" value="TPR-like"/>
    <property type="match status" value="2"/>
</dbReference>
<organism evidence="4 5">
    <name type="scientific">Cafeteria roenbergensis</name>
    <name type="common">Marine flagellate</name>
    <dbReference type="NCBI Taxonomy" id="33653"/>
    <lineage>
        <taxon>Eukaryota</taxon>
        <taxon>Sar</taxon>
        <taxon>Stramenopiles</taxon>
        <taxon>Bigyra</taxon>
        <taxon>Opalozoa</taxon>
        <taxon>Bicosoecida</taxon>
        <taxon>Cafeteriaceae</taxon>
        <taxon>Cafeteria</taxon>
    </lineage>
</organism>
<proteinExistence type="predicted"/>
<reference evidence="4 5" key="1">
    <citation type="submission" date="2019-07" db="EMBL/GenBank/DDBJ databases">
        <title>Genomes of Cafeteria roenbergensis.</title>
        <authorList>
            <person name="Fischer M.G."/>
            <person name="Hackl T."/>
            <person name="Roman M."/>
        </authorList>
    </citation>
    <scope>NUCLEOTIDE SEQUENCE [LARGE SCALE GENOMIC DNA]</scope>
    <source>
        <strain evidence="4 5">RCC970-E3</strain>
    </source>
</reference>
<dbReference type="InterPro" id="IPR011990">
    <property type="entry name" value="TPR-like_helical_dom_sf"/>
</dbReference>
<dbReference type="Gene3D" id="1.25.40.10">
    <property type="entry name" value="Tetratricopeptide repeat domain"/>
    <property type="match status" value="2"/>
</dbReference>
<evidence type="ECO:0000313" key="4">
    <source>
        <dbReference type="EMBL" id="KAA0147579.1"/>
    </source>
</evidence>
<gene>
    <name evidence="4" type="ORF">FNF28_07545</name>
</gene>
<evidence type="ECO:0000256" key="1">
    <source>
        <dbReference type="ARBA" id="ARBA00022737"/>
    </source>
</evidence>
<dbReference type="Pfam" id="PF13424">
    <property type="entry name" value="TPR_12"/>
    <property type="match status" value="1"/>
</dbReference>
<dbReference type="InterPro" id="IPR019734">
    <property type="entry name" value="TPR_rpt"/>
</dbReference>
<evidence type="ECO:0000313" key="5">
    <source>
        <dbReference type="Proteomes" id="UP000324907"/>
    </source>
</evidence>
<accession>A0A5A8C4W6</accession>
<evidence type="ECO:0000259" key="3">
    <source>
        <dbReference type="Pfam" id="PF13236"/>
    </source>
</evidence>
<dbReference type="Proteomes" id="UP000324907">
    <property type="component" value="Unassembled WGS sequence"/>
</dbReference>
<dbReference type="Pfam" id="PF13236">
    <property type="entry name" value="CLU"/>
    <property type="match status" value="1"/>
</dbReference>
<feature type="domain" description="Clu" evidence="3">
    <location>
        <begin position="74"/>
        <end position="192"/>
    </location>
</feature>
<keyword evidence="2" id="KW-0802">TPR repeat</keyword>
<keyword evidence="1" id="KW-0677">Repeat</keyword>
<sequence>MQEMRAIQEATTQHAKDLAVLVARALHGLGPPHGTFRPCAREQLQKSLREERGDDSLTVVRLGAAGGVKVTDTRNGLFCKVSVDVDKIYAGSATMAAKAASRELSTIGHLHASEQSRLVMVPLAWCVDVAVRASLEVTPFVYRVLVLSHHNLSDRTIRHGSCDGGATYHVCPALDEVVTSLASALNLGVAAAQVADDSKRVTVHEYEQRLDEGVSDSHPTLSPEVCKQLLEWVDTSAPKPSERDFELEECQPLKSPLARVHATHTTRVCPQPRGPLPFDVELHALPCGSVVVVDMHRLGVPEVLPKEPVPSARLAVVWTRSTGGEVAGKCDVVVLPPGSGDTHTLLAEMAVRQAGAGGDPEGTSWRTVEVGNRQCADVAATLVTRSDGGARVLLPDPAGYWRGTYLTALLRPEAAGVLRKCEVPTVAPDDALPRSTAACESLKEATKAILSDDNIRAAADTAACRLRRLGAAGRTPFERFRKEFKSCLHLHGLGLRHAWAVLSLLVRPGESSDAATAAGAGLRPDQLQQALVSASLPSPRSPAAAALADLILAGHTSDGLSTQDGGDEAWVACAVAARAIACKGAYVSPEVATTLARELTKVAPALLLKWLTEERKGAGAEVSCRVKLSGAGATRAQAGADMSEDEDSWLRALGASTLDCLNHRQHLAERGHTEAVVADLMQLSHIAGRRWSSTHYELRALLAVLARSSFKRQPAMWTAAVESLAERLLAAGEVGKAEHLVGDALSVAADPDDDAVALQVAVLKRLKAQCFLSHDSISHASTLLLDCNGLLSGPGPQVKAELAHVTCLQASCEMKQGNVETAKVWLLQAESQFAGSPHDHPGLAWPLFELGGFHAKAGFLVSAVQAFDRCERCLKLCLREHHPRVAEAQFHKAGCLWELGKRDDAVECLRQAFAIQKKVFDRTNPDRQCSLTLLCAWLKGCGRYQEAVALARGEQPDIDSEETDSEAARAHKVRLKKATGERDAAAWAEKRIKELRLSSKMCLGQGTFEAEDVLQAAATFALRSGRPDEAIRILDMVQALRDALDTEAGVAALRTLGEMSLASSSDSLDSLLPVLEAHLAAMQKERDGVDHFSQTCVLRAIAQIQLRLGRLEAAAEALASCRRAWQKEFPSLDEPVHVIEFFDHALLLVKNGDLSAANATFADCERLEQRLGDAHPGRLAEIRFAWAGCHLRRGRDDEAKELLEASVKAMEALHEPDSFWLASTYQRLEACCRRLGKLSAAAAHKARALELRPVAGGAAAASAAASAAAPAAAAGAPTAS</sequence>
<dbReference type="InterPro" id="IPR025697">
    <property type="entry name" value="CLU_dom"/>
</dbReference>